<dbReference type="HOGENOM" id="CLU_029016_6_3_11"/>
<dbReference type="PANTHER" id="PTHR43585">
    <property type="entry name" value="FUMIPYRROLE BIOSYNTHESIS PROTEIN C"/>
    <property type="match status" value="1"/>
</dbReference>
<evidence type="ECO:0000256" key="1">
    <source>
        <dbReference type="ARBA" id="ARBA00022598"/>
    </source>
</evidence>
<evidence type="ECO:0000313" key="6">
    <source>
        <dbReference type="EMBL" id="ACU72661.1"/>
    </source>
</evidence>
<dbReference type="InParanoid" id="C7QD68"/>
<keyword evidence="1" id="KW-0436">Ligase</keyword>
<name>C7QD68_CATAD</name>
<dbReference type="KEGG" id="cai:Caci_3759"/>
<dbReference type="PANTHER" id="PTHR43585:SF2">
    <property type="entry name" value="ATP-GRASP ENZYME FSQD"/>
    <property type="match status" value="1"/>
</dbReference>
<dbReference type="GO" id="GO:0016874">
    <property type="term" value="F:ligase activity"/>
    <property type="evidence" value="ECO:0007669"/>
    <property type="project" value="UniProtKB-KW"/>
</dbReference>
<evidence type="ECO:0000256" key="4">
    <source>
        <dbReference type="PROSITE-ProRule" id="PRU00409"/>
    </source>
</evidence>
<organism evidence="6 7">
    <name type="scientific">Catenulispora acidiphila (strain DSM 44928 / JCM 14897 / NBRC 102108 / NRRL B-24433 / ID139908)</name>
    <dbReference type="NCBI Taxonomy" id="479433"/>
    <lineage>
        <taxon>Bacteria</taxon>
        <taxon>Bacillati</taxon>
        <taxon>Actinomycetota</taxon>
        <taxon>Actinomycetes</taxon>
        <taxon>Catenulisporales</taxon>
        <taxon>Catenulisporaceae</taxon>
        <taxon>Catenulispora</taxon>
    </lineage>
</organism>
<keyword evidence="7" id="KW-1185">Reference proteome</keyword>
<dbReference type="EMBL" id="CP001700">
    <property type="protein sequence ID" value="ACU72661.1"/>
    <property type="molecule type" value="Genomic_DNA"/>
</dbReference>
<gene>
    <name evidence="6" type="ordered locus">Caci_3759</name>
</gene>
<dbReference type="GO" id="GO:0005524">
    <property type="term" value="F:ATP binding"/>
    <property type="evidence" value="ECO:0007669"/>
    <property type="project" value="UniProtKB-UniRule"/>
</dbReference>
<protein>
    <recommendedName>
        <fullName evidence="5">ATP-grasp domain-containing protein</fullName>
    </recommendedName>
</protein>
<evidence type="ECO:0000256" key="2">
    <source>
        <dbReference type="ARBA" id="ARBA00022741"/>
    </source>
</evidence>
<dbReference type="SUPFAM" id="SSF56059">
    <property type="entry name" value="Glutathione synthetase ATP-binding domain-like"/>
    <property type="match status" value="1"/>
</dbReference>
<dbReference type="Pfam" id="PF13535">
    <property type="entry name" value="ATP-grasp_4"/>
    <property type="match status" value="1"/>
</dbReference>
<feature type="domain" description="ATP-grasp" evidence="5">
    <location>
        <begin position="122"/>
        <end position="317"/>
    </location>
</feature>
<sequence length="425" mass="45163" precursor="true">MKNLLFVGGARPVPISTVMAEQALAQARSRGIRTHVVNRPDALAGTPTVSAAADAVSAVDFVPSEQTVAWARSRARDGERFDAVFALQEMAQVAVAEVARALGAPGNEPEAVRRIRTKDLCRAALAEAGFAQPAVRLCADVRAAADFLEELSKSSKPGPWVVKPRDAMGSIGVSLVRGIADLPGAVAALPDESPFLIEEFVEGPEFSVEGVFLGGEPRILAVTAKEKAPPPFFVEVGHVLPAEISETEHDRIRDRVAAALSTLGLRTGAFHVELWLTADGPVLGEVHGRFGGDWIHTMLQHAIPDLEVFGLVFEDMLGLPGTHTSLEPTRGAAVRYLVPPPGQVTAIEGWEEVLAHPAVLHAQLLVAPGDIIKPLRQSSDRAGFVVVGADDPALARKLATELVDSVRFTVQDAPADRLPGLWSLT</sequence>
<keyword evidence="2 4" id="KW-0547">Nucleotide-binding</keyword>
<dbReference type="Proteomes" id="UP000000851">
    <property type="component" value="Chromosome"/>
</dbReference>
<dbReference type="GO" id="GO:0046872">
    <property type="term" value="F:metal ion binding"/>
    <property type="evidence" value="ECO:0007669"/>
    <property type="project" value="InterPro"/>
</dbReference>
<accession>C7QD68</accession>
<dbReference type="STRING" id="479433.Caci_3759"/>
<dbReference type="AlphaFoldDB" id="C7QD68"/>
<reference evidence="6 7" key="1">
    <citation type="journal article" date="2009" name="Stand. Genomic Sci.">
        <title>Complete genome sequence of Catenulispora acidiphila type strain (ID 139908).</title>
        <authorList>
            <person name="Copeland A."/>
            <person name="Lapidus A."/>
            <person name="Glavina Del Rio T."/>
            <person name="Nolan M."/>
            <person name="Lucas S."/>
            <person name="Chen F."/>
            <person name="Tice H."/>
            <person name="Cheng J.F."/>
            <person name="Bruce D."/>
            <person name="Goodwin L."/>
            <person name="Pitluck S."/>
            <person name="Mikhailova N."/>
            <person name="Pati A."/>
            <person name="Ivanova N."/>
            <person name="Mavromatis K."/>
            <person name="Chen A."/>
            <person name="Palaniappan K."/>
            <person name="Chain P."/>
            <person name="Land M."/>
            <person name="Hauser L."/>
            <person name="Chang Y.J."/>
            <person name="Jeffries C.D."/>
            <person name="Chertkov O."/>
            <person name="Brettin T."/>
            <person name="Detter J.C."/>
            <person name="Han C."/>
            <person name="Ali Z."/>
            <person name="Tindall B.J."/>
            <person name="Goker M."/>
            <person name="Bristow J."/>
            <person name="Eisen J.A."/>
            <person name="Markowitz V."/>
            <person name="Hugenholtz P."/>
            <person name="Kyrpides N.C."/>
            <person name="Klenk H.P."/>
        </authorList>
    </citation>
    <scope>NUCLEOTIDE SEQUENCE [LARGE SCALE GENOMIC DNA]</scope>
    <source>
        <strain evidence="7">DSM 44928 / JCM 14897 / NBRC 102108 / NRRL B-24433 / ID139908</strain>
    </source>
</reference>
<dbReference type="RefSeq" id="WP_015792390.1">
    <property type="nucleotide sequence ID" value="NC_013131.1"/>
</dbReference>
<dbReference type="eggNOG" id="COG0151">
    <property type="taxonomic scope" value="Bacteria"/>
</dbReference>
<dbReference type="Pfam" id="PF18603">
    <property type="entry name" value="LAL_C2"/>
    <property type="match status" value="1"/>
</dbReference>
<dbReference type="Gene3D" id="3.30.470.20">
    <property type="entry name" value="ATP-grasp fold, B domain"/>
    <property type="match status" value="1"/>
</dbReference>
<evidence type="ECO:0000256" key="3">
    <source>
        <dbReference type="ARBA" id="ARBA00022840"/>
    </source>
</evidence>
<proteinExistence type="predicted"/>
<evidence type="ECO:0000259" key="5">
    <source>
        <dbReference type="PROSITE" id="PS50975"/>
    </source>
</evidence>
<dbReference type="InterPro" id="IPR011761">
    <property type="entry name" value="ATP-grasp"/>
</dbReference>
<dbReference type="InterPro" id="IPR040570">
    <property type="entry name" value="LAL_C2"/>
</dbReference>
<dbReference type="InterPro" id="IPR052032">
    <property type="entry name" value="ATP-dep_AA_Ligase"/>
</dbReference>
<evidence type="ECO:0000313" key="7">
    <source>
        <dbReference type="Proteomes" id="UP000000851"/>
    </source>
</evidence>
<dbReference type="Gene3D" id="3.40.50.20">
    <property type="match status" value="1"/>
</dbReference>
<keyword evidence="3 4" id="KW-0067">ATP-binding</keyword>
<dbReference type="PROSITE" id="PS50975">
    <property type="entry name" value="ATP_GRASP"/>
    <property type="match status" value="1"/>
</dbReference>